<name>A0AAE0FJ44_9CHLO</name>
<dbReference type="InterPro" id="IPR036873">
    <property type="entry name" value="Rhodanese-like_dom_sf"/>
</dbReference>
<organism evidence="3 4">
    <name type="scientific">Cymbomonas tetramitiformis</name>
    <dbReference type="NCBI Taxonomy" id="36881"/>
    <lineage>
        <taxon>Eukaryota</taxon>
        <taxon>Viridiplantae</taxon>
        <taxon>Chlorophyta</taxon>
        <taxon>Pyramimonadophyceae</taxon>
        <taxon>Pyramimonadales</taxon>
        <taxon>Pyramimonadaceae</taxon>
        <taxon>Cymbomonas</taxon>
    </lineage>
</organism>
<dbReference type="GO" id="GO:0071277">
    <property type="term" value="P:cellular response to calcium ion"/>
    <property type="evidence" value="ECO:0007669"/>
    <property type="project" value="InterPro"/>
</dbReference>
<accession>A0AAE0FJ44</accession>
<dbReference type="PANTHER" id="PTHR34209:SF1">
    <property type="entry name" value="CALCIUM SENSING RECEPTOR, CHLOROPLASTIC"/>
    <property type="match status" value="1"/>
</dbReference>
<dbReference type="PANTHER" id="PTHR34209">
    <property type="entry name" value="RHODANESE/CELL CYCLE CONTROL PHOSPHATASE SUPERFAMILY PROTEIN"/>
    <property type="match status" value="1"/>
</dbReference>
<dbReference type="GO" id="GO:0009704">
    <property type="term" value="P:de-etiolation"/>
    <property type="evidence" value="ECO:0007669"/>
    <property type="project" value="InterPro"/>
</dbReference>
<dbReference type="Gene3D" id="3.40.250.10">
    <property type="entry name" value="Rhodanese-like domain"/>
    <property type="match status" value="1"/>
</dbReference>
<dbReference type="SUPFAM" id="SSF52821">
    <property type="entry name" value="Rhodanese/Cell cycle control phosphatase"/>
    <property type="match status" value="1"/>
</dbReference>
<dbReference type="PROSITE" id="PS50206">
    <property type="entry name" value="RHODANESE_3"/>
    <property type="match status" value="1"/>
</dbReference>
<protein>
    <recommendedName>
        <fullName evidence="2">Rhodanese domain-containing protein</fullName>
    </recommendedName>
</protein>
<dbReference type="AlphaFoldDB" id="A0AAE0FJ44"/>
<feature type="compositionally biased region" description="Low complexity" evidence="1">
    <location>
        <begin position="594"/>
        <end position="618"/>
    </location>
</feature>
<feature type="domain" description="Rhodanese" evidence="2">
    <location>
        <begin position="365"/>
        <end position="479"/>
    </location>
</feature>
<evidence type="ECO:0000256" key="1">
    <source>
        <dbReference type="SAM" id="MobiDB-lite"/>
    </source>
</evidence>
<dbReference type="EMBL" id="LGRX02017450">
    <property type="protein sequence ID" value="KAK3260752.1"/>
    <property type="molecule type" value="Genomic_DNA"/>
</dbReference>
<dbReference type="Proteomes" id="UP001190700">
    <property type="component" value="Unassembled WGS sequence"/>
</dbReference>
<feature type="region of interest" description="Disordered" evidence="1">
    <location>
        <begin position="590"/>
        <end position="646"/>
    </location>
</feature>
<reference evidence="3 4" key="1">
    <citation type="journal article" date="2015" name="Genome Biol. Evol.">
        <title>Comparative Genomics of a Bacterivorous Green Alga Reveals Evolutionary Causalities and Consequences of Phago-Mixotrophic Mode of Nutrition.</title>
        <authorList>
            <person name="Burns J.A."/>
            <person name="Paasch A."/>
            <person name="Narechania A."/>
            <person name="Kim E."/>
        </authorList>
    </citation>
    <scope>NUCLEOTIDE SEQUENCE [LARGE SCALE GENOMIC DNA]</scope>
    <source>
        <strain evidence="3 4">PLY_AMNH</strain>
    </source>
</reference>
<dbReference type="InterPro" id="IPR044690">
    <property type="entry name" value="CAS_plant"/>
</dbReference>
<evidence type="ECO:0000313" key="4">
    <source>
        <dbReference type="Proteomes" id="UP001190700"/>
    </source>
</evidence>
<dbReference type="GO" id="GO:0090333">
    <property type="term" value="P:regulation of stomatal closure"/>
    <property type="evidence" value="ECO:0007669"/>
    <property type="project" value="InterPro"/>
</dbReference>
<proteinExistence type="predicted"/>
<comment type="caution">
    <text evidence="3">The sequence shown here is derived from an EMBL/GenBank/DDBJ whole genome shotgun (WGS) entry which is preliminary data.</text>
</comment>
<evidence type="ECO:0000259" key="2">
    <source>
        <dbReference type="PROSITE" id="PS50206"/>
    </source>
</evidence>
<feature type="compositionally biased region" description="Acidic residues" evidence="1">
    <location>
        <begin position="619"/>
        <end position="639"/>
    </location>
</feature>
<evidence type="ECO:0000313" key="3">
    <source>
        <dbReference type="EMBL" id="KAK3260752.1"/>
    </source>
</evidence>
<keyword evidence="4" id="KW-1185">Reference proteome</keyword>
<dbReference type="InterPro" id="IPR001763">
    <property type="entry name" value="Rhodanese-like_dom"/>
</dbReference>
<sequence length="646" mass="66453">MESTEENGSVTQASFSTKGAAIAAAAAITYPSEARAEGVGYSWNQLVQESFPDKLGEASSAASATVDDAVEAVAETTVAVAESVGEAVEEAADAVTDMSADIASKVESVFSSVTEVVEEVAERVVEVPEVAASAPAQPASAASATVDDAVEAVAETTVAVAESVGEAVEEAADAVADMSADIASKVESVFSSVTEVVEEVAERVVEVPEVAASAPAQPASGAVSVATEAVADVVGSASEALSEALGDATDRVSEATAALTSTLDSVSGGVEGGMEALNIDFNIENNAAVSSFQVAIAERLESLDGILPPEGMELLQSATQDAELAAALGVLLVTLPLGALFALNNAINGGFSGVIKPAEVFNALQEDNALLVDTRSEDDRAANGIPELKRKARGKGIAIQIEEVGGATRRELKNPREVDVKVAALKVAAMCNSGATVYVMDGAGASKELARAVAATGRRACVVDNGFRGWVNAELAVEESTFYEASIVNLVQDEVESLSDSIASTVETTIDVFKNEPAEAAKLTVQAAGTAFALYYWRYSLQYIGLWGMGLSTYLWVTSYNTPGEWLNDTVSKAAKAADSVSKIEIPSLPAGTSLPALPGSSSSSPALPHSSSSSPALPEEEEMNEEDVVEEEEMNEEDVCARGDE</sequence>
<dbReference type="Gene3D" id="1.20.120.20">
    <property type="entry name" value="Apolipoprotein"/>
    <property type="match status" value="1"/>
</dbReference>
<gene>
    <name evidence="3" type="ORF">CYMTET_30312</name>
</gene>